<sequence>MFFLRAVCWEEEFTPAALNFLSPILDALRRGTDSESLAIQASSSSLHELATERRGCEQIIRLTSNLQVLVDCLQICHQVKNFNFNIINSDIISAANEIIHSNFGMLTIGECLSVLIHCQMHDKSHHDEQSTNYENYTEFQTVKIITRKRRANTTAGARKNKRTEKTKKDE</sequence>
<proteinExistence type="predicted"/>
<name>A0A814XAK1_9BILA</name>
<evidence type="ECO:0000256" key="1">
    <source>
        <dbReference type="SAM" id="MobiDB-lite"/>
    </source>
</evidence>
<accession>A0A814XAK1</accession>
<dbReference type="EMBL" id="CAJOBC010009090">
    <property type="protein sequence ID" value="CAF3979102.1"/>
    <property type="molecule type" value="Genomic_DNA"/>
</dbReference>
<feature type="compositionally biased region" description="Basic residues" evidence="1">
    <location>
        <begin position="158"/>
        <end position="170"/>
    </location>
</feature>
<dbReference type="Proteomes" id="UP000663829">
    <property type="component" value="Unassembled WGS sequence"/>
</dbReference>
<feature type="region of interest" description="Disordered" evidence="1">
    <location>
        <begin position="149"/>
        <end position="170"/>
    </location>
</feature>
<dbReference type="Proteomes" id="UP000681722">
    <property type="component" value="Unassembled WGS sequence"/>
</dbReference>
<dbReference type="AlphaFoldDB" id="A0A814XAK1"/>
<dbReference type="EMBL" id="CAJNOQ010009089">
    <property type="protein sequence ID" value="CAF1215261.1"/>
    <property type="molecule type" value="Genomic_DNA"/>
</dbReference>
<organism evidence="2 4">
    <name type="scientific">Didymodactylos carnosus</name>
    <dbReference type="NCBI Taxonomy" id="1234261"/>
    <lineage>
        <taxon>Eukaryota</taxon>
        <taxon>Metazoa</taxon>
        <taxon>Spiralia</taxon>
        <taxon>Gnathifera</taxon>
        <taxon>Rotifera</taxon>
        <taxon>Eurotatoria</taxon>
        <taxon>Bdelloidea</taxon>
        <taxon>Philodinida</taxon>
        <taxon>Philodinidae</taxon>
        <taxon>Didymodactylos</taxon>
    </lineage>
</organism>
<evidence type="ECO:0000313" key="4">
    <source>
        <dbReference type="Proteomes" id="UP000663829"/>
    </source>
</evidence>
<gene>
    <name evidence="2" type="ORF">GPM918_LOCUS24418</name>
    <name evidence="3" type="ORF">SRO942_LOCUS24417</name>
</gene>
<protein>
    <submittedName>
        <fullName evidence="2">Uncharacterized protein</fullName>
    </submittedName>
</protein>
<comment type="caution">
    <text evidence="2">The sequence shown here is derived from an EMBL/GenBank/DDBJ whole genome shotgun (WGS) entry which is preliminary data.</text>
</comment>
<keyword evidence="4" id="KW-1185">Reference proteome</keyword>
<evidence type="ECO:0000313" key="2">
    <source>
        <dbReference type="EMBL" id="CAF1215261.1"/>
    </source>
</evidence>
<evidence type="ECO:0000313" key="3">
    <source>
        <dbReference type="EMBL" id="CAF3979102.1"/>
    </source>
</evidence>
<reference evidence="2" key="1">
    <citation type="submission" date="2021-02" db="EMBL/GenBank/DDBJ databases">
        <authorList>
            <person name="Nowell W R."/>
        </authorList>
    </citation>
    <scope>NUCLEOTIDE SEQUENCE</scope>
</reference>